<dbReference type="eggNOG" id="COG2203">
    <property type="taxonomic scope" value="Bacteria"/>
</dbReference>
<dbReference type="SUPFAM" id="SSF55073">
    <property type="entry name" value="Nucleotide cyclase"/>
    <property type="match status" value="1"/>
</dbReference>
<dbReference type="PANTHER" id="PTHR45138:SF9">
    <property type="entry name" value="DIGUANYLATE CYCLASE DGCM-RELATED"/>
    <property type="match status" value="1"/>
</dbReference>
<dbReference type="EMBL" id="CP002198">
    <property type="protein sequence ID" value="ADN14840.1"/>
    <property type="molecule type" value="Genomic_DNA"/>
</dbReference>
<gene>
    <name evidence="2" type="ordered locus">Cyan7822_2882</name>
</gene>
<dbReference type="SUPFAM" id="SSF55781">
    <property type="entry name" value="GAF domain-like"/>
    <property type="match status" value="1"/>
</dbReference>
<dbReference type="InterPro" id="IPR000160">
    <property type="entry name" value="GGDEF_dom"/>
</dbReference>
<dbReference type="PANTHER" id="PTHR45138">
    <property type="entry name" value="REGULATORY COMPONENTS OF SENSORY TRANSDUCTION SYSTEM"/>
    <property type="match status" value="1"/>
</dbReference>
<dbReference type="Pfam" id="PF13185">
    <property type="entry name" value="GAF_2"/>
    <property type="match status" value="1"/>
</dbReference>
<dbReference type="CDD" id="cd01949">
    <property type="entry name" value="GGDEF"/>
    <property type="match status" value="1"/>
</dbReference>
<organism evidence="2 3">
    <name type="scientific">Gloeothece verrucosa (strain PCC 7822)</name>
    <name type="common">Cyanothece sp. (strain PCC 7822)</name>
    <dbReference type="NCBI Taxonomy" id="497965"/>
    <lineage>
        <taxon>Bacteria</taxon>
        <taxon>Bacillati</taxon>
        <taxon>Cyanobacteriota</taxon>
        <taxon>Cyanophyceae</taxon>
        <taxon>Oscillatoriophycideae</taxon>
        <taxon>Chroococcales</taxon>
        <taxon>Aphanothecaceae</taxon>
        <taxon>Gloeothece</taxon>
        <taxon>Gloeothece verrucosa</taxon>
    </lineage>
</organism>
<dbReference type="PROSITE" id="PS50887">
    <property type="entry name" value="GGDEF"/>
    <property type="match status" value="1"/>
</dbReference>
<name>E0U7M8_GLOV7</name>
<dbReference type="InterPro" id="IPR003018">
    <property type="entry name" value="GAF"/>
</dbReference>
<protein>
    <submittedName>
        <fullName evidence="2">Diguanylate cyclase</fullName>
    </submittedName>
</protein>
<feature type="domain" description="GGDEF" evidence="1">
    <location>
        <begin position="312"/>
        <end position="447"/>
    </location>
</feature>
<dbReference type="Gene3D" id="3.30.70.270">
    <property type="match status" value="1"/>
</dbReference>
<dbReference type="SMART" id="SM00267">
    <property type="entry name" value="GGDEF"/>
    <property type="match status" value="1"/>
</dbReference>
<dbReference type="GO" id="GO:0043709">
    <property type="term" value="P:cell adhesion involved in single-species biofilm formation"/>
    <property type="evidence" value="ECO:0007669"/>
    <property type="project" value="TreeGrafter"/>
</dbReference>
<dbReference type="AlphaFoldDB" id="E0U7M8"/>
<dbReference type="NCBIfam" id="TIGR00254">
    <property type="entry name" value="GGDEF"/>
    <property type="match status" value="1"/>
</dbReference>
<dbReference type="GO" id="GO:0052621">
    <property type="term" value="F:diguanylate cyclase activity"/>
    <property type="evidence" value="ECO:0007669"/>
    <property type="project" value="TreeGrafter"/>
</dbReference>
<dbReference type="Proteomes" id="UP000008206">
    <property type="component" value="Chromosome"/>
</dbReference>
<dbReference type="InterPro" id="IPR029016">
    <property type="entry name" value="GAF-like_dom_sf"/>
</dbReference>
<reference evidence="3" key="1">
    <citation type="journal article" date="2011" name="MBio">
        <title>Novel metabolic attributes of the genus Cyanothece, comprising a group of unicellular nitrogen-fixing Cyanobacteria.</title>
        <authorList>
            <person name="Bandyopadhyay A."/>
            <person name="Elvitigala T."/>
            <person name="Welsh E."/>
            <person name="Stockel J."/>
            <person name="Liberton M."/>
            <person name="Min H."/>
            <person name="Sherman L.A."/>
            <person name="Pakrasi H.B."/>
        </authorList>
    </citation>
    <scope>NUCLEOTIDE SEQUENCE [LARGE SCALE GENOMIC DNA]</scope>
    <source>
        <strain evidence="3">PCC 7822</strain>
    </source>
</reference>
<dbReference type="Gene3D" id="3.30.450.40">
    <property type="match status" value="1"/>
</dbReference>
<dbReference type="FunFam" id="3.30.70.270:FF:000001">
    <property type="entry name" value="Diguanylate cyclase domain protein"/>
    <property type="match status" value="1"/>
</dbReference>
<dbReference type="GO" id="GO:0005886">
    <property type="term" value="C:plasma membrane"/>
    <property type="evidence" value="ECO:0007669"/>
    <property type="project" value="TreeGrafter"/>
</dbReference>
<dbReference type="InterPro" id="IPR029787">
    <property type="entry name" value="Nucleotide_cyclase"/>
</dbReference>
<evidence type="ECO:0000313" key="2">
    <source>
        <dbReference type="EMBL" id="ADN14840.1"/>
    </source>
</evidence>
<dbReference type="RefSeq" id="WP_013322945.1">
    <property type="nucleotide sequence ID" value="NC_014501.1"/>
</dbReference>
<accession>E0U7M8</accession>
<dbReference type="OrthoDB" id="433883at2"/>
<dbReference type="SMART" id="SM00065">
    <property type="entry name" value="GAF"/>
    <property type="match status" value="1"/>
</dbReference>
<dbReference type="GO" id="GO:1902201">
    <property type="term" value="P:negative regulation of bacterial-type flagellum-dependent cell motility"/>
    <property type="evidence" value="ECO:0007669"/>
    <property type="project" value="TreeGrafter"/>
</dbReference>
<sequence length="447" mass="50144">MVKLSLKKILAKPDLLLMLENWINGLHISINILDKEEKIIMGDGGFLSSKRHPIQAGLEVIGWVEGDEKAAIIAESLSYIAYQELEKKLLAIETLDKYEEINFLYDLSAKISTCLSIEELGSLVINEVKNLVEAEQIWLMLINHKNGRLKIVADSHYPSNQKLSNSLIISHVLKTGKAEILNDVWENIADGEGNQRICSLICLPLTIQNKTIGVVNITHSKPINYSAEDLKLLTALTAQTAAAIQVAQYYDKLKEYSYTLEQKVAERTRDLEKAKQKLEKLATTDQLTQLANRRKFDQYLQYEWRRSIREKIPISLILCDVDHFKLYNDCYGHLAGDKCLKRVAKVMETIVKRSADLVARYGGEEFAIVLSNTNLEGAQKVAEDIRLAVAKRKIPHGVSGANPYVTVSLGISTTIPSLESSSKTLINTADKALYQAKERGRNCCCVL</sequence>
<dbReference type="InterPro" id="IPR043128">
    <property type="entry name" value="Rev_trsase/Diguanyl_cyclase"/>
</dbReference>
<dbReference type="HOGENOM" id="CLU_000445_11_24_3"/>
<evidence type="ECO:0000313" key="3">
    <source>
        <dbReference type="Proteomes" id="UP000008206"/>
    </source>
</evidence>
<dbReference type="STRING" id="497965.Cyan7822_2882"/>
<dbReference type="eggNOG" id="COG3706">
    <property type="taxonomic scope" value="Bacteria"/>
</dbReference>
<proteinExistence type="predicted"/>
<keyword evidence="3" id="KW-1185">Reference proteome</keyword>
<dbReference type="Pfam" id="PF00990">
    <property type="entry name" value="GGDEF"/>
    <property type="match status" value="1"/>
</dbReference>
<dbReference type="KEGG" id="cyj:Cyan7822_2882"/>
<evidence type="ECO:0000259" key="1">
    <source>
        <dbReference type="PROSITE" id="PS50887"/>
    </source>
</evidence>
<dbReference type="InterPro" id="IPR050469">
    <property type="entry name" value="Diguanylate_Cyclase"/>
</dbReference>